<dbReference type="GO" id="GO:0006260">
    <property type="term" value="P:DNA replication"/>
    <property type="evidence" value="ECO:0007669"/>
    <property type="project" value="UniProtKB-UniRule"/>
</dbReference>
<accession>A0A7X5TTI2</accession>
<evidence type="ECO:0000256" key="6">
    <source>
        <dbReference type="ARBA" id="ARBA00022741"/>
    </source>
</evidence>
<keyword evidence="9 13" id="KW-0238">DNA-binding</keyword>
<dbReference type="EMBL" id="JAAMOX010000002">
    <property type="protein sequence ID" value="NIH54651.1"/>
    <property type="molecule type" value="Genomic_DNA"/>
</dbReference>
<dbReference type="InterPro" id="IPR027417">
    <property type="entry name" value="P-loop_NTPase"/>
</dbReference>
<dbReference type="Gene3D" id="1.20.1050.90">
    <property type="entry name" value="RecF/RecN/SMC, N-terminal domain"/>
    <property type="match status" value="1"/>
</dbReference>
<keyword evidence="6 13" id="KW-0547">Nucleotide-binding</keyword>
<dbReference type="PROSITE" id="PS00617">
    <property type="entry name" value="RECF_1"/>
    <property type="match status" value="1"/>
</dbReference>
<keyword evidence="11 13" id="KW-0742">SOS response</keyword>
<dbReference type="GO" id="GO:0009432">
    <property type="term" value="P:SOS response"/>
    <property type="evidence" value="ECO:0007669"/>
    <property type="project" value="UniProtKB-UniRule"/>
</dbReference>
<feature type="binding site" evidence="13">
    <location>
        <begin position="30"/>
        <end position="37"/>
    </location>
    <ligand>
        <name>ATP</name>
        <dbReference type="ChEBI" id="CHEBI:30616"/>
    </ligand>
</feature>
<gene>
    <name evidence="13" type="primary">recF</name>
    <name evidence="17" type="ORF">FHX76_002547</name>
</gene>
<dbReference type="NCBIfam" id="TIGR00611">
    <property type="entry name" value="recf"/>
    <property type="match status" value="1"/>
</dbReference>
<evidence type="ECO:0000256" key="10">
    <source>
        <dbReference type="ARBA" id="ARBA00023204"/>
    </source>
</evidence>
<evidence type="ECO:0000256" key="12">
    <source>
        <dbReference type="ARBA" id="ARBA00025401"/>
    </source>
</evidence>
<keyword evidence="18" id="KW-1185">Reference proteome</keyword>
<feature type="region of interest" description="Disordered" evidence="15">
    <location>
        <begin position="237"/>
        <end position="257"/>
    </location>
</feature>
<dbReference type="PROSITE" id="PS00618">
    <property type="entry name" value="RECF_2"/>
    <property type="match status" value="1"/>
</dbReference>
<comment type="similarity">
    <text evidence="2 13 14">Belongs to the RecF family.</text>
</comment>
<name>A0A7X5TTI2_9MICO</name>
<sequence length="424" mass="46618">MRVTHLSVADYRNYVTAELALRPGPNLLVGRNGQGKTNLVEAIGYFSTLTSHRVSGDQALIRKGCDSAIVRMRIAHLERDVLLELQINRSGANRAQVNRGPSKPRELPRYFSSILFAPEDLSIVRGDPSLRRRFMDERIIADSPRMISVLSDYDRVVKQRNTLLKSARATGMKADQLSTLDVWDERLVALGSEIIDARTALIRELADPVRRAYEHIAHDDHSPTLTIIRSIDGAIDSDGQSGSASSQASSIQPPTNLAVQTTADRFRAALRELRSKEIDRAITLVGPHRDDLFLELNGLPVKGYASHGESWSYALALRLASAQRVRERSNTGDPVLILDDVFAELDVRRRERLLSAISTYEQVIVTAAVADDVPDGFTWNTVHIHGGSILESAHEGMRPQQIGQPAGSAAAASTIIGDPTVESQ</sequence>
<evidence type="ECO:0000256" key="5">
    <source>
        <dbReference type="ARBA" id="ARBA00022705"/>
    </source>
</evidence>
<keyword evidence="8 13" id="KW-0067">ATP-binding</keyword>
<evidence type="ECO:0000256" key="14">
    <source>
        <dbReference type="RuleBase" id="RU000578"/>
    </source>
</evidence>
<dbReference type="SUPFAM" id="SSF52540">
    <property type="entry name" value="P-loop containing nucleoside triphosphate hydrolases"/>
    <property type="match status" value="1"/>
</dbReference>
<evidence type="ECO:0000256" key="7">
    <source>
        <dbReference type="ARBA" id="ARBA00022763"/>
    </source>
</evidence>
<comment type="function">
    <text evidence="12 13 14">The RecF protein is involved in DNA metabolism; it is required for DNA replication and normal SOS inducibility. RecF binds preferentially to single-stranded, linear DNA. It also seems to bind ATP.</text>
</comment>
<reference evidence="17 18" key="1">
    <citation type="submission" date="2020-02" db="EMBL/GenBank/DDBJ databases">
        <title>Sequencing the genomes of 1000 actinobacteria strains.</title>
        <authorList>
            <person name="Klenk H.-P."/>
        </authorList>
    </citation>
    <scope>NUCLEOTIDE SEQUENCE [LARGE SCALE GENOMIC DNA]</scope>
    <source>
        <strain evidence="17 18">DSM 27960</strain>
    </source>
</reference>
<dbReference type="GO" id="GO:0000731">
    <property type="term" value="P:DNA synthesis involved in DNA repair"/>
    <property type="evidence" value="ECO:0007669"/>
    <property type="project" value="TreeGrafter"/>
</dbReference>
<dbReference type="InterPro" id="IPR042174">
    <property type="entry name" value="RecF_2"/>
</dbReference>
<keyword evidence="5 13" id="KW-0235">DNA replication</keyword>
<evidence type="ECO:0000256" key="11">
    <source>
        <dbReference type="ARBA" id="ARBA00023236"/>
    </source>
</evidence>
<dbReference type="GO" id="GO:0005737">
    <property type="term" value="C:cytoplasm"/>
    <property type="evidence" value="ECO:0007669"/>
    <property type="project" value="UniProtKB-SubCell"/>
</dbReference>
<proteinExistence type="inferred from homology"/>
<dbReference type="Gene3D" id="3.40.50.300">
    <property type="entry name" value="P-loop containing nucleotide triphosphate hydrolases"/>
    <property type="match status" value="1"/>
</dbReference>
<dbReference type="Pfam" id="PF02463">
    <property type="entry name" value="SMC_N"/>
    <property type="match status" value="1"/>
</dbReference>
<dbReference type="GO" id="GO:0005524">
    <property type="term" value="F:ATP binding"/>
    <property type="evidence" value="ECO:0007669"/>
    <property type="project" value="UniProtKB-UniRule"/>
</dbReference>
<dbReference type="GO" id="GO:0006302">
    <property type="term" value="P:double-strand break repair"/>
    <property type="evidence" value="ECO:0007669"/>
    <property type="project" value="TreeGrafter"/>
</dbReference>
<keyword evidence="10 13" id="KW-0234">DNA repair</keyword>
<evidence type="ECO:0000313" key="17">
    <source>
        <dbReference type="EMBL" id="NIH54651.1"/>
    </source>
</evidence>
<evidence type="ECO:0000313" key="18">
    <source>
        <dbReference type="Proteomes" id="UP000541033"/>
    </source>
</evidence>
<dbReference type="Proteomes" id="UP000541033">
    <property type="component" value="Unassembled WGS sequence"/>
</dbReference>
<feature type="compositionally biased region" description="Low complexity" evidence="15">
    <location>
        <begin position="237"/>
        <end position="252"/>
    </location>
</feature>
<evidence type="ECO:0000256" key="1">
    <source>
        <dbReference type="ARBA" id="ARBA00004496"/>
    </source>
</evidence>
<dbReference type="InterPro" id="IPR018078">
    <property type="entry name" value="DNA-binding_RecF_CS"/>
</dbReference>
<dbReference type="RefSeq" id="WP_167151129.1">
    <property type="nucleotide sequence ID" value="NZ_JAAMOX010000002.1"/>
</dbReference>
<keyword evidence="7 13" id="KW-0227">DNA damage</keyword>
<dbReference type="HAMAP" id="MF_00365">
    <property type="entry name" value="RecF"/>
    <property type="match status" value="1"/>
</dbReference>
<evidence type="ECO:0000256" key="13">
    <source>
        <dbReference type="HAMAP-Rule" id="MF_00365"/>
    </source>
</evidence>
<dbReference type="InterPro" id="IPR003395">
    <property type="entry name" value="RecF/RecN/SMC_N"/>
</dbReference>
<dbReference type="GO" id="GO:0003697">
    <property type="term" value="F:single-stranded DNA binding"/>
    <property type="evidence" value="ECO:0007669"/>
    <property type="project" value="UniProtKB-UniRule"/>
</dbReference>
<dbReference type="PANTHER" id="PTHR32182">
    <property type="entry name" value="DNA REPLICATION AND REPAIR PROTEIN RECF"/>
    <property type="match status" value="1"/>
</dbReference>
<evidence type="ECO:0000256" key="8">
    <source>
        <dbReference type="ARBA" id="ARBA00022840"/>
    </source>
</evidence>
<comment type="subcellular location">
    <subcellularLocation>
        <location evidence="1 13 14">Cytoplasm</location>
    </subcellularLocation>
</comment>
<keyword evidence="4 13" id="KW-0963">Cytoplasm</keyword>
<comment type="caution">
    <text evidence="17">The sequence shown here is derived from an EMBL/GenBank/DDBJ whole genome shotgun (WGS) entry which is preliminary data.</text>
</comment>
<feature type="domain" description="RecF/RecN/SMC N-terminal" evidence="16">
    <location>
        <begin position="3"/>
        <end position="368"/>
    </location>
</feature>
<dbReference type="AlphaFoldDB" id="A0A7X5TTI2"/>
<dbReference type="PANTHER" id="PTHR32182:SF0">
    <property type="entry name" value="DNA REPLICATION AND REPAIR PROTEIN RECF"/>
    <property type="match status" value="1"/>
</dbReference>
<protein>
    <recommendedName>
        <fullName evidence="3 13">DNA replication and repair protein RecF</fullName>
    </recommendedName>
</protein>
<evidence type="ECO:0000256" key="3">
    <source>
        <dbReference type="ARBA" id="ARBA00020170"/>
    </source>
</evidence>
<evidence type="ECO:0000256" key="15">
    <source>
        <dbReference type="SAM" id="MobiDB-lite"/>
    </source>
</evidence>
<evidence type="ECO:0000256" key="2">
    <source>
        <dbReference type="ARBA" id="ARBA00008016"/>
    </source>
</evidence>
<evidence type="ECO:0000256" key="4">
    <source>
        <dbReference type="ARBA" id="ARBA00022490"/>
    </source>
</evidence>
<dbReference type="InterPro" id="IPR001238">
    <property type="entry name" value="DNA-binding_RecF"/>
</dbReference>
<organism evidence="17 18">
    <name type="scientific">Lysinibacter cavernae</name>
    <dbReference type="NCBI Taxonomy" id="1640652"/>
    <lineage>
        <taxon>Bacteria</taxon>
        <taxon>Bacillati</taxon>
        <taxon>Actinomycetota</taxon>
        <taxon>Actinomycetes</taxon>
        <taxon>Micrococcales</taxon>
        <taxon>Microbacteriaceae</taxon>
        <taxon>Lysinibacter</taxon>
    </lineage>
</organism>
<evidence type="ECO:0000259" key="16">
    <source>
        <dbReference type="Pfam" id="PF02463"/>
    </source>
</evidence>
<evidence type="ECO:0000256" key="9">
    <source>
        <dbReference type="ARBA" id="ARBA00023125"/>
    </source>
</evidence>